<comment type="caution">
    <text evidence="7">The sequence shown here is derived from an EMBL/GenBank/DDBJ whole genome shotgun (WGS) entry which is preliminary data.</text>
</comment>
<dbReference type="PANTHER" id="PTHR30250">
    <property type="entry name" value="PST FAMILY PREDICTED COLANIC ACID TRANSPORTER"/>
    <property type="match status" value="1"/>
</dbReference>
<dbReference type="PANTHER" id="PTHR30250:SF11">
    <property type="entry name" value="O-ANTIGEN TRANSPORTER-RELATED"/>
    <property type="match status" value="1"/>
</dbReference>
<feature type="transmembrane region" description="Helical" evidence="6">
    <location>
        <begin position="12"/>
        <end position="33"/>
    </location>
</feature>
<dbReference type="AlphaFoldDB" id="A0A417YRK6"/>
<feature type="transmembrane region" description="Helical" evidence="6">
    <location>
        <begin position="328"/>
        <end position="347"/>
    </location>
</feature>
<evidence type="ECO:0000256" key="2">
    <source>
        <dbReference type="ARBA" id="ARBA00022475"/>
    </source>
</evidence>
<keyword evidence="8" id="KW-1185">Reference proteome</keyword>
<keyword evidence="4 6" id="KW-1133">Transmembrane helix</keyword>
<feature type="transmembrane region" description="Helical" evidence="6">
    <location>
        <begin position="53"/>
        <end position="72"/>
    </location>
</feature>
<feature type="transmembrane region" description="Helical" evidence="6">
    <location>
        <begin position="216"/>
        <end position="240"/>
    </location>
</feature>
<reference evidence="7 8" key="1">
    <citation type="journal article" date="2017" name="Int. J. Syst. Evol. Microbiol.">
        <title>Bacillus notoginsengisoli sp. nov., a novel bacterium isolated from the rhizosphere of Panax notoginseng.</title>
        <authorList>
            <person name="Zhang M.Y."/>
            <person name="Cheng J."/>
            <person name="Cai Y."/>
            <person name="Zhang T.Y."/>
            <person name="Wu Y.Y."/>
            <person name="Manikprabhu D."/>
            <person name="Li W.J."/>
            <person name="Zhang Y.X."/>
        </authorList>
    </citation>
    <scope>NUCLEOTIDE SEQUENCE [LARGE SCALE GENOMIC DNA]</scope>
    <source>
        <strain evidence="7 8">JCM 30743</strain>
    </source>
</reference>
<dbReference type="OrthoDB" id="3249502at2"/>
<evidence type="ECO:0000256" key="5">
    <source>
        <dbReference type="ARBA" id="ARBA00023136"/>
    </source>
</evidence>
<keyword evidence="3 6" id="KW-0812">Transmembrane</keyword>
<feature type="transmembrane region" description="Helical" evidence="6">
    <location>
        <begin position="119"/>
        <end position="140"/>
    </location>
</feature>
<dbReference type="EMBL" id="QWEG01000010">
    <property type="protein sequence ID" value="RHW37268.1"/>
    <property type="molecule type" value="Genomic_DNA"/>
</dbReference>
<feature type="transmembrane region" description="Helical" evidence="6">
    <location>
        <begin position="183"/>
        <end position="204"/>
    </location>
</feature>
<accession>A0A417YRK6</accession>
<sequence>MLAQFKRLGADSLLYAFMNVGTKLIAFIMLPIYTNFLPPAKYGVLDIVDKWTAMLTFLIIFGTDSALSFYYFETKDSEKRIQHVRNVMYFRLFVVGVLALAVLLGGPAISQLIFDDPGYVNLLYISIATLLVDSITIVVLMVMRFDFKTKKVVFYTVSKMLLMAVFSYFFLKYFMQSAEGILWGRFAGFGLIFLLLLSTSAKYLKPKVDFALMKDMLKYAAPLVPASLAFWVIANSSVFFLRAFQSMEEVGIYGAATRLAMIITLLTSGVQMAWRPYSMSLKDKETSPLLFSKIYMLLLLVGMIGIMSIATVMPYIIPILGKGYFESYKYVAFLSAAVFLNFYYLIISSGLFFTKKTSYISVAFGIVAVVNTILNITLIPIFSIWGAVASYVISYMLAVVFVFRKSQKEYYVPVSFSKMVFLFMSMIAAVLGIIYVQENGLGWSYQLLAWLVVLLAIGVSRVDKDLKRKAAEAPVQ</sequence>
<feature type="transmembrane region" description="Helical" evidence="6">
    <location>
        <begin position="152"/>
        <end position="171"/>
    </location>
</feature>
<dbReference type="InterPro" id="IPR050833">
    <property type="entry name" value="Poly_Biosynth_Transport"/>
</dbReference>
<evidence type="ECO:0000313" key="7">
    <source>
        <dbReference type="EMBL" id="RHW37268.1"/>
    </source>
</evidence>
<gene>
    <name evidence="7" type="ORF">D1B31_15990</name>
</gene>
<dbReference type="InterPro" id="IPR002797">
    <property type="entry name" value="Polysacc_synth"/>
</dbReference>
<feature type="transmembrane region" description="Helical" evidence="6">
    <location>
        <begin position="252"/>
        <end position="274"/>
    </location>
</feature>
<feature type="transmembrane region" description="Helical" evidence="6">
    <location>
        <begin position="384"/>
        <end position="403"/>
    </location>
</feature>
<keyword evidence="2" id="KW-1003">Cell membrane</keyword>
<comment type="subcellular location">
    <subcellularLocation>
        <location evidence="1">Cell membrane</location>
        <topology evidence="1">Multi-pass membrane protein</topology>
    </subcellularLocation>
</comment>
<organism evidence="7 8">
    <name type="scientific">Neobacillus notoginsengisoli</name>
    <dbReference type="NCBI Taxonomy" id="1578198"/>
    <lineage>
        <taxon>Bacteria</taxon>
        <taxon>Bacillati</taxon>
        <taxon>Bacillota</taxon>
        <taxon>Bacilli</taxon>
        <taxon>Bacillales</taxon>
        <taxon>Bacillaceae</taxon>
        <taxon>Neobacillus</taxon>
    </lineage>
</organism>
<proteinExistence type="predicted"/>
<feature type="transmembrane region" description="Helical" evidence="6">
    <location>
        <begin position="442"/>
        <end position="459"/>
    </location>
</feature>
<feature type="transmembrane region" description="Helical" evidence="6">
    <location>
        <begin position="294"/>
        <end position="316"/>
    </location>
</feature>
<dbReference type="GO" id="GO:0005886">
    <property type="term" value="C:plasma membrane"/>
    <property type="evidence" value="ECO:0007669"/>
    <property type="project" value="UniProtKB-SubCell"/>
</dbReference>
<dbReference type="Pfam" id="PF01943">
    <property type="entry name" value="Polysacc_synt"/>
    <property type="match status" value="1"/>
</dbReference>
<protein>
    <submittedName>
        <fullName evidence="7">Polysaccharide biosynthesis protein</fullName>
    </submittedName>
</protein>
<evidence type="ECO:0000256" key="1">
    <source>
        <dbReference type="ARBA" id="ARBA00004651"/>
    </source>
</evidence>
<evidence type="ECO:0000256" key="6">
    <source>
        <dbReference type="SAM" id="Phobius"/>
    </source>
</evidence>
<evidence type="ECO:0000256" key="3">
    <source>
        <dbReference type="ARBA" id="ARBA00022692"/>
    </source>
</evidence>
<keyword evidence="5 6" id="KW-0472">Membrane</keyword>
<name>A0A417YRK6_9BACI</name>
<feature type="transmembrane region" description="Helical" evidence="6">
    <location>
        <begin position="359"/>
        <end position="378"/>
    </location>
</feature>
<feature type="transmembrane region" description="Helical" evidence="6">
    <location>
        <begin position="415"/>
        <end position="436"/>
    </location>
</feature>
<evidence type="ECO:0000313" key="8">
    <source>
        <dbReference type="Proteomes" id="UP000284416"/>
    </source>
</evidence>
<dbReference type="RefSeq" id="WP_118922191.1">
    <property type="nucleotide sequence ID" value="NZ_QWEG01000010.1"/>
</dbReference>
<dbReference type="Proteomes" id="UP000284416">
    <property type="component" value="Unassembled WGS sequence"/>
</dbReference>
<feature type="transmembrane region" description="Helical" evidence="6">
    <location>
        <begin position="92"/>
        <end position="113"/>
    </location>
</feature>
<evidence type="ECO:0000256" key="4">
    <source>
        <dbReference type="ARBA" id="ARBA00022989"/>
    </source>
</evidence>